<evidence type="ECO:0000313" key="5">
    <source>
        <dbReference type="EMBL" id="SSW64555.1"/>
    </source>
</evidence>
<dbReference type="PANTHER" id="PTHR47894">
    <property type="entry name" value="HTH-TYPE TRANSCRIPTIONAL REGULATOR GADX"/>
    <property type="match status" value="1"/>
</dbReference>
<keyword evidence="6" id="KW-1185">Reference proteome</keyword>
<proteinExistence type="predicted"/>
<gene>
    <name evidence="5" type="primary">yesS</name>
    <name evidence="5" type="ORF">AGI3411_01653</name>
</gene>
<dbReference type="GO" id="GO:0005829">
    <property type="term" value="C:cytosol"/>
    <property type="evidence" value="ECO:0007669"/>
    <property type="project" value="TreeGrafter"/>
</dbReference>
<organism evidence="5 6">
    <name type="scientific">Achromobacter agilis</name>
    <dbReference type="NCBI Taxonomy" id="1353888"/>
    <lineage>
        <taxon>Bacteria</taxon>
        <taxon>Pseudomonadati</taxon>
        <taxon>Pseudomonadota</taxon>
        <taxon>Betaproteobacteria</taxon>
        <taxon>Burkholderiales</taxon>
        <taxon>Alcaligenaceae</taxon>
        <taxon>Achromobacter</taxon>
    </lineage>
</organism>
<dbReference type="AlphaFoldDB" id="A0A446C9M4"/>
<evidence type="ECO:0000259" key="4">
    <source>
        <dbReference type="PROSITE" id="PS01124"/>
    </source>
</evidence>
<dbReference type="SUPFAM" id="SSF46689">
    <property type="entry name" value="Homeodomain-like"/>
    <property type="match status" value="1"/>
</dbReference>
<dbReference type="RefSeq" id="WP_129526900.1">
    <property type="nucleotide sequence ID" value="NZ_UFQB01000005.1"/>
</dbReference>
<dbReference type="PROSITE" id="PS00041">
    <property type="entry name" value="HTH_ARAC_FAMILY_1"/>
    <property type="match status" value="1"/>
</dbReference>
<keyword evidence="1" id="KW-0805">Transcription regulation</keyword>
<dbReference type="OrthoDB" id="9816010at2"/>
<dbReference type="GO" id="GO:0003700">
    <property type="term" value="F:DNA-binding transcription factor activity"/>
    <property type="evidence" value="ECO:0007669"/>
    <property type="project" value="InterPro"/>
</dbReference>
<dbReference type="SMART" id="SM00342">
    <property type="entry name" value="HTH_ARAC"/>
    <property type="match status" value="1"/>
</dbReference>
<dbReference type="Pfam" id="PF12833">
    <property type="entry name" value="HTH_18"/>
    <property type="match status" value="1"/>
</dbReference>
<dbReference type="InterPro" id="IPR009057">
    <property type="entry name" value="Homeodomain-like_sf"/>
</dbReference>
<reference evidence="5 6" key="1">
    <citation type="submission" date="2018-07" db="EMBL/GenBank/DDBJ databases">
        <authorList>
            <person name="Peeters C."/>
        </authorList>
    </citation>
    <scope>NUCLEOTIDE SEQUENCE [LARGE SCALE GENOMIC DNA]</scope>
    <source>
        <strain evidence="5 6">LMG 3411</strain>
    </source>
</reference>
<dbReference type="InterPro" id="IPR018060">
    <property type="entry name" value="HTH_AraC"/>
</dbReference>
<dbReference type="EMBL" id="UFQB01000005">
    <property type="protein sequence ID" value="SSW64555.1"/>
    <property type="molecule type" value="Genomic_DNA"/>
</dbReference>
<accession>A0A446C9M4</accession>
<keyword evidence="2" id="KW-0238">DNA-binding</keyword>
<dbReference type="InterPro" id="IPR032687">
    <property type="entry name" value="AraC-type_N"/>
</dbReference>
<dbReference type="GO" id="GO:0000976">
    <property type="term" value="F:transcription cis-regulatory region binding"/>
    <property type="evidence" value="ECO:0007669"/>
    <property type="project" value="TreeGrafter"/>
</dbReference>
<evidence type="ECO:0000313" key="6">
    <source>
        <dbReference type="Proteomes" id="UP000289184"/>
    </source>
</evidence>
<protein>
    <submittedName>
        <fullName evidence="5">HTH-type transcriptional regulator YesS</fullName>
    </submittedName>
</protein>
<dbReference type="InterPro" id="IPR018062">
    <property type="entry name" value="HTH_AraC-typ_CS"/>
</dbReference>
<dbReference type="PRINTS" id="PR00032">
    <property type="entry name" value="HTHARAC"/>
</dbReference>
<feature type="domain" description="HTH araC/xylS-type" evidence="4">
    <location>
        <begin position="257"/>
        <end position="356"/>
    </location>
</feature>
<name>A0A446C9M4_9BURK</name>
<evidence type="ECO:0000256" key="2">
    <source>
        <dbReference type="ARBA" id="ARBA00023125"/>
    </source>
</evidence>
<evidence type="ECO:0000256" key="3">
    <source>
        <dbReference type="ARBA" id="ARBA00023163"/>
    </source>
</evidence>
<dbReference type="InterPro" id="IPR020449">
    <property type="entry name" value="Tscrpt_reg_AraC-type_HTH"/>
</dbReference>
<sequence>MNQATTHLTPPPARPDLHFGTRAPPVISVTTLAGISGLIRNTFGDKILRQAKQAVMLDFELIENRECFVPQALMTDFLWEIERRSGGVNLGLFSAPHLSLTTYGRWGEYVLAADSLGEALARAASSLTYHSTGDRMRVSVEGGIARASYFTATRGRPGYVHIASGTAIVLLSILRTYLGPDFLPDWIELDIPRPAAVAPFEDVYQCPVVFDTNAVSACIDARLLERRAHGRLQPRLVTVEDVARAIFEPTGLGNFMGVVVAHIHAQVQAGSVSIDSTARALDTSVRTLQRILRRDSGSDFRELVNVVRMRRAKELLAGTSASITEIAMEFGYSSPANFARAFRNAAGLAPHEYRLSLGLERGRPTEAVPQDTPGARL</sequence>
<keyword evidence="3" id="KW-0804">Transcription</keyword>
<dbReference type="PROSITE" id="PS01124">
    <property type="entry name" value="HTH_ARAC_FAMILY_2"/>
    <property type="match status" value="1"/>
</dbReference>
<dbReference type="Proteomes" id="UP000289184">
    <property type="component" value="Unassembled WGS sequence"/>
</dbReference>
<dbReference type="PANTHER" id="PTHR47894:SF4">
    <property type="entry name" value="HTH-TYPE TRANSCRIPTIONAL REGULATOR GADX"/>
    <property type="match status" value="1"/>
</dbReference>
<evidence type="ECO:0000256" key="1">
    <source>
        <dbReference type="ARBA" id="ARBA00023015"/>
    </source>
</evidence>
<dbReference type="Pfam" id="PF12625">
    <property type="entry name" value="Arabinose_bd"/>
    <property type="match status" value="1"/>
</dbReference>
<dbReference type="Gene3D" id="1.10.10.60">
    <property type="entry name" value="Homeodomain-like"/>
    <property type="match status" value="1"/>
</dbReference>